<keyword evidence="5" id="KW-0548">Nucleotidyltransferase</keyword>
<keyword evidence="6" id="KW-0804">Transcription</keyword>
<evidence type="ECO:0000256" key="4">
    <source>
        <dbReference type="ARBA" id="ARBA00022679"/>
    </source>
</evidence>
<feature type="domain" description="DNA-directed RNA polymerase subunit 2 hybrid-binding" evidence="7">
    <location>
        <begin position="461"/>
        <end position="630"/>
    </location>
</feature>
<dbReference type="SUPFAM" id="SSF64484">
    <property type="entry name" value="beta and beta-prime subunits of DNA dependent RNA-polymerase"/>
    <property type="match status" value="1"/>
</dbReference>
<dbReference type="Pfam" id="PF00562">
    <property type="entry name" value="RNA_pol_Rpb2_6"/>
    <property type="match status" value="1"/>
</dbReference>
<evidence type="ECO:0000313" key="9">
    <source>
        <dbReference type="Proteomes" id="UP000037035"/>
    </source>
</evidence>
<gene>
    <name evidence="8" type="ORF">VP01_2225g4</name>
</gene>
<evidence type="ECO:0000256" key="3">
    <source>
        <dbReference type="ARBA" id="ARBA00022478"/>
    </source>
</evidence>
<dbReference type="OrthoDB" id="5425034at2759"/>
<evidence type="ECO:0000256" key="6">
    <source>
        <dbReference type="ARBA" id="ARBA00023163"/>
    </source>
</evidence>
<organism evidence="8 9">
    <name type="scientific">Puccinia sorghi</name>
    <dbReference type="NCBI Taxonomy" id="27349"/>
    <lineage>
        <taxon>Eukaryota</taxon>
        <taxon>Fungi</taxon>
        <taxon>Dikarya</taxon>
        <taxon>Basidiomycota</taxon>
        <taxon>Pucciniomycotina</taxon>
        <taxon>Pucciniomycetes</taxon>
        <taxon>Pucciniales</taxon>
        <taxon>Pucciniaceae</taxon>
        <taxon>Puccinia</taxon>
    </lineage>
</organism>
<dbReference type="PANTHER" id="PTHR20856">
    <property type="entry name" value="DNA-DIRECTED RNA POLYMERASE I SUBUNIT 2"/>
    <property type="match status" value="1"/>
</dbReference>
<dbReference type="InterPro" id="IPR037033">
    <property type="entry name" value="DNA-dir_RNAP_su2_hyb_sf"/>
</dbReference>
<keyword evidence="3" id="KW-0240">DNA-directed RNA polymerase</keyword>
<comment type="similarity">
    <text evidence="1">Belongs to the RNA polymerase beta chain family.</text>
</comment>
<name>A0A0L6V8R6_9BASI</name>
<evidence type="ECO:0000256" key="1">
    <source>
        <dbReference type="ARBA" id="ARBA00006835"/>
    </source>
</evidence>
<dbReference type="GO" id="GO:0006351">
    <property type="term" value="P:DNA-templated transcription"/>
    <property type="evidence" value="ECO:0007669"/>
    <property type="project" value="InterPro"/>
</dbReference>
<proteinExistence type="inferred from homology"/>
<accession>A0A0L6V8R6</accession>
<dbReference type="AlphaFoldDB" id="A0A0L6V8R6"/>
<keyword evidence="9" id="KW-1185">Reference proteome</keyword>
<dbReference type="EMBL" id="LAVV01007087">
    <property type="protein sequence ID" value="KNZ57158.1"/>
    <property type="molecule type" value="Genomic_DNA"/>
</dbReference>
<dbReference type="EC" id="2.7.7.6" evidence="2"/>
<dbReference type="VEuPathDB" id="FungiDB:VP01_2225g4"/>
<dbReference type="InterPro" id="IPR015712">
    <property type="entry name" value="DNA-dir_RNA_pol_su2"/>
</dbReference>
<dbReference type="Gene3D" id="2.40.270.10">
    <property type="entry name" value="DNA-directed RNA polymerase, subunit 2, domain 6"/>
    <property type="match status" value="1"/>
</dbReference>
<sequence length="687" mass="76430">MDLSNRVESLMLGPSSYPFSEPAYCMNAFVDSLCTLRRCNTEYQRLTRTQITNNLPPELATARIANQVAFLARTISAPGHYNDNRLVCMPLSECYSLASLLQTREESLRKLENIGGFWYDPEYVTYTRQLDSTWTADLARVTGRESRVLDLLSLSSMPLTCYTGYACTEERNTRHDSSNNVYPLPEETTAATGLLGTIHNNTAVDMAPWELDNEPDISARTYDVTNMGFICAGHTSHSTDAGRVARLCTDTTVRLSDASVQDQYVQLAESICGKLHNGKRSDGKAQYLVFACGYYTYCTEVEAHALWSEILWPYKEYDRPPRPLLSSGQTLQAMTLPWAANVSSVCPLRCEWPIVMTPLMHKIKLSYEDEGGREVACIPGGVNVSICLANLANTYEDCIGVSRRAAERGLFSHVDLCTFSLPHNTAVPPKGGTLRTADYPWWKCEDMCQHPNGDCVCGCYKSQVKGILHDVVQEPDGSITAKVMRYAKAVTGNKLATPHGQKGVMYIMEDDEMPTGILDDGKEIEFDVVMSLSSVVNRQTLGQYFEMVRGELVHQGLERQDVIRPTEREDRHLSCKLRLGGSLMQRWIGSEGANMQEDVRVSYGRCYMFPMTQLAHDKQHYSHCASGPNSLSPTVGRSRGGAVRLGEMESLAMAASGSLTCLRELRDRGDIFKKLLLSGEEVLLASV</sequence>
<dbReference type="GO" id="GO:0032549">
    <property type="term" value="F:ribonucleoside binding"/>
    <property type="evidence" value="ECO:0007669"/>
    <property type="project" value="InterPro"/>
</dbReference>
<dbReference type="Proteomes" id="UP000037035">
    <property type="component" value="Unassembled WGS sequence"/>
</dbReference>
<dbReference type="GO" id="GO:0003899">
    <property type="term" value="F:DNA-directed RNA polymerase activity"/>
    <property type="evidence" value="ECO:0007669"/>
    <property type="project" value="UniProtKB-EC"/>
</dbReference>
<reference evidence="8 9" key="1">
    <citation type="submission" date="2015-08" db="EMBL/GenBank/DDBJ databases">
        <title>Next Generation Sequencing and Analysis of the Genome of Puccinia sorghi L Schw, the Causal Agent of Maize Common Rust.</title>
        <authorList>
            <person name="Rochi L."/>
            <person name="Burguener G."/>
            <person name="Darino M."/>
            <person name="Turjanski A."/>
            <person name="Kreff E."/>
            <person name="Dieguez M.J."/>
            <person name="Sacco F."/>
        </authorList>
    </citation>
    <scope>NUCLEOTIDE SEQUENCE [LARGE SCALE GENOMIC DNA]</scope>
    <source>
        <strain evidence="8 9">RO10H11247</strain>
    </source>
</reference>
<dbReference type="InterPro" id="IPR007120">
    <property type="entry name" value="DNA-dir_RNAP_su2_dom"/>
</dbReference>
<evidence type="ECO:0000313" key="8">
    <source>
        <dbReference type="EMBL" id="KNZ57158.1"/>
    </source>
</evidence>
<dbReference type="InterPro" id="IPR007121">
    <property type="entry name" value="RNA_pol_bsu_CS"/>
</dbReference>
<evidence type="ECO:0000256" key="5">
    <source>
        <dbReference type="ARBA" id="ARBA00022695"/>
    </source>
</evidence>
<evidence type="ECO:0000259" key="7">
    <source>
        <dbReference type="Pfam" id="PF00562"/>
    </source>
</evidence>
<dbReference type="PROSITE" id="PS01166">
    <property type="entry name" value="RNA_POL_BETA"/>
    <property type="match status" value="1"/>
</dbReference>
<comment type="caution">
    <text evidence="8">The sequence shown here is derived from an EMBL/GenBank/DDBJ whole genome shotgun (WGS) entry which is preliminary data.</text>
</comment>
<dbReference type="GO" id="GO:0003677">
    <property type="term" value="F:DNA binding"/>
    <property type="evidence" value="ECO:0007669"/>
    <property type="project" value="InterPro"/>
</dbReference>
<dbReference type="GO" id="GO:0000428">
    <property type="term" value="C:DNA-directed RNA polymerase complex"/>
    <property type="evidence" value="ECO:0007669"/>
    <property type="project" value="UniProtKB-KW"/>
</dbReference>
<evidence type="ECO:0000256" key="2">
    <source>
        <dbReference type="ARBA" id="ARBA00012418"/>
    </source>
</evidence>
<protein>
    <recommendedName>
        <fullName evidence="2">DNA-directed RNA polymerase</fullName>
        <ecNumber evidence="2">2.7.7.6</ecNumber>
    </recommendedName>
</protein>
<keyword evidence="4" id="KW-0808">Transferase</keyword>
<dbReference type="STRING" id="27349.A0A0L6V8R6"/>